<dbReference type="GO" id="GO:0016757">
    <property type="term" value="F:glycosyltransferase activity"/>
    <property type="evidence" value="ECO:0007669"/>
    <property type="project" value="InterPro"/>
</dbReference>
<evidence type="ECO:0000313" key="3">
    <source>
        <dbReference type="EMBL" id="THU39463.1"/>
    </source>
</evidence>
<dbReference type="PANTHER" id="PTHR12526">
    <property type="entry name" value="GLYCOSYLTRANSFERASE"/>
    <property type="match status" value="1"/>
</dbReference>
<dbReference type="Proteomes" id="UP000306918">
    <property type="component" value="Unassembled WGS sequence"/>
</dbReference>
<feature type="transmembrane region" description="Helical" evidence="1">
    <location>
        <begin position="12"/>
        <end position="31"/>
    </location>
</feature>
<protein>
    <submittedName>
        <fullName evidence="3">Glycosyltransferase family 4 protein</fullName>
    </submittedName>
</protein>
<evidence type="ECO:0000313" key="4">
    <source>
        <dbReference type="Proteomes" id="UP000306918"/>
    </source>
</evidence>
<keyword evidence="1" id="KW-0812">Transmembrane</keyword>
<dbReference type="PANTHER" id="PTHR12526:SF630">
    <property type="entry name" value="GLYCOSYLTRANSFERASE"/>
    <property type="match status" value="1"/>
</dbReference>
<dbReference type="OrthoDB" id="9811239at2"/>
<dbReference type="SUPFAM" id="SSF53756">
    <property type="entry name" value="UDP-Glycosyltransferase/glycogen phosphorylase"/>
    <property type="match status" value="1"/>
</dbReference>
<comment type="caution">
    <text evidence="3">The sequence shown here is derived from an EMBL/GenBank/DDBJ whole genome shotgun (WGS) entry which is preliminary data.</text>
</comment>
<keyword evidence="1" id="KW-1133">Transmembrane helix</keyword>
<keyword evidence="4" id="KW-1185">Reference proteome</keyword>
<dbReference type="AlphaFoldDB" id="A0A4S8HV28"/>
<sequence>MTYKEAKRKFFIERIGMFPFVLLGKICGHIFPLKTSHNIFLFFPNTDIGGAPRVNIDITACVKDQRPLIIFSKKPQNGLFKDKYIMEGVRTLDLHRLIDNKLFHFVNFFYRGLLATWINKQKGATVLGGESLFFYKVIPHLSKEIKCVEVCHLATWLPYSIGFIDRITTRLFSTERLKEQVAEQYRENKLPEHYFKKLCFIDNAIEIPEYLQTDNNNLEVYFIGRGAPQKRVHLVAAIAEKINSKQLPVKFNFVGDVDNVIDPSNYPYCKFYGNVKDDAQMRKIYEQADVLILTSAYEGLPIVVMEMMARGKPIISTAVNGIPNYIHHRENGLLIQATDEEEIVAEGCQYVEELLNNKPMRVSFGKRGRVIAIERFSKEEFCKSYRQVLQLA</sequence>
<feature type="domain" description="Glycosyl transferase family 1" evidence="2">
    <location>
        <begin position="211"/>
        <end position="369"/>
    </location>
</feature>
<evidence type="ECO:0000259" key="2">
    <source>
        <dbReference type="Pfam" id="PF00534"/>
    </source>
</evidence>
<evidence type="ECO:0000256" key="1">
    <source>
        <dbReference type="SAM" id="Phobius"/>
    </source>
</evidence>
<dbReference type="InterPro" id="IPR001296">
    <property type="entry name" value="Glyco_trans_1"/>
</dbReference>
<keyword evidence="3" id="KW-0808">Transferase</keyword>
<dbReference type="Pfam" id="PF00534">
    <property type="entry name" value="Glycos_transf_1"/>
    <property type="match status" value="1"/>
</dbReference>
<dbReference type="Gene3D" id="3.40.50.2000">
    <property type="entry name" value="Glycogen Phosphorylase B"/>
    <property type="match status" value="2"/>
</dbReference>
<reference evidence="3 4" key="1">
    <citation type="submission" date="2019-04" db="EMBL/GenBank/DDBJ databases">
        <title>Niastella caeni sp. nov., isolated from activated sludge.</title>
        <authorList>
            <person name="Sheng M."/>
        </authorList>
    </citation>
    <scope>NUCLEOTIDE SEQUENCE [LARGE SCALE GENOMIC DNA]</scope>
    <source>
        <strain evidence="3 4">HX-2-15</strain>
    </source>
</reference>
<organism evidence="3 4">
    <name type="scientific">Niastella caeni</name>
    <dbReference type="NCBI Taxonomy" id="2569763"/>
    <lineage>
        <taxon>Bacteria</taxon>
        <taxon>Pseudomonadati</taxon>
        <taxon>Bacteroidota</taxon>
        <taxon>Chitinophagia</taxon>
        <taxon>Chitinophagales</taxon>
        <taxon>Chitinophagaceae</taxon>
        <taxon>Niastella</taxon>
    </lineage>
</organism>
<dbReference type="RefSeq" id="WP_136577595.1">
    <property type="nucleotide sequence ID" value="NZ_STFF01000003.1"/>
</dbReference>
<keyword evidence="1" id="KW-0472">Membrane</keyword>
<accession>A0A4S8HV28</accession>
<dbReference type="CDD" id="cd03801">
    <property type="entry name" value="GT4_PimA-like"/>
    <property type="match status" value="1"/>
</dbReference>
<name>A0A4S8HV28_9BACT</name>
<proteinExistence type="predicted"/>
<dbReference type="EMBL" id="STFF01000003">
    <property type="protein sequence ID" value="THU39463.1"/>
    <property type="molecule type" value="Genomic_DNA"/>
</dbReference>
<gene>
    <name evidence="3" type="ORF">FAM09_13240</name>
</gene>